<feature type="signal peptide" evidence="1">
    <location>
        <begin position="1"/>
        <end position="25"/>
    </location>
</feature>
<dbReference type="Proteomes" id="UP000199771">
    <property type="component" value="Unassembled WGS sequence"/>
</dbReference>
<accession>A0A1I2KKH2</accession>
<dbReference type="Gene3D" id="3.40.50.1820">
    <property type="entry name" value="alpha/beta hydrolase"/>
    <property type="match status" value="1"/>
</dbReference>
<organism evidence="2 3">
    <name type="scientific">Fontimonas thermophila</name>
    <dbReference type="NCBI Taxonomy" id="1076937"/>
    <lineage>
        <taxon>Bacteria</taxon>
        <taxon>Pseudomonadati</taxon>
        <taxon>Pseudomonadota</taxon>
        <taxon>Gammaproteobacteria</taxon>
        <taxon>Nevskiales</taxon>
        <taxon>Nevskiaceae</taxon>
        <taxon>Fontimonas</taxon>
    </lineage>
</organism>
<dbReference type="STRING" id="1076937.SAMN04488120_1217"/>
<name>A0A1I2KKH2_9GAMM</name>
<dbReference type="Pfam" id="PF00756">
    <property type="entry name" value="Esterase"/>
    <property type="match status" value="1"/>
</dbReference>
<reference evidence="2 3" key="1">
    <citation type="submission" date="2016-10" db="EMBL/GenBank/DDBJ databases">
        <authorList>
            <person name="de Groot N.N."/>
        </authorList>
    </citation>
    <scope>NUCLEOTIDE SEQUENCE [LARGE SCALE GENOMIC DNA]</scope>
    <source>
        <strain evidence="2 3">DSM 23609</strain>
    </source>
</reference>
<dbReference type="SUPFAM" id="SSF53474">
    <property type="entry name" value="alpha/beta-Hydrolases"/>
    <property type="match status" value="1"/>
</dbReference>
<dbReference type="InterPro" id="IPR029058">
    <property type="entry name" value="AB_hydrolase_fold"/>
</dbReference>
<feature type="chain" id="PRO_5011447073" evidence="1">
    <location>
        <begin position="26"/>
        <end position="756"/>
    </location>
</feature>
<keyword evidence="3" id="KW-1185">Reference proteome</keyword>
<dbReference type="RefSeq" id="WP_143383700.1">
    <property type="nucleotide sequence ID" value="NZ_FOOC01000021.1"/>
</dbReference>
<gene>
    <name evidence="2" type="ORF">SAMN04488120_1217</name>
</gene>
<evidence type="ECO:0000313" key="3">
    <source>
        <dbReference type="Proteomes" id="UP000199771"/>
    </source>
</evidence>
<protein>
    <submittedName>
        <fullName evidence="2">C-terminal binding-module, SLH-like, of glucodextranase</fullName>
    </submittedName>
</protein>
<dbReference type="PROSITE" id="PS51257">
    <property type="entry name" value="PROKAR_LIPOPROTEIN"/>
    <property type="match status" value="1"/>
</dbReference>
<keyword evidence="1" id="KW-0732">Signal</keyword>
<evidence type="ECO:0000313" key="2">
    <source>
        <dbReference type="EMBL" id="SFF66750.1"/>
    </source>
</evidence>
<evidence type="ECO:0000256" key="1">
    <source>
        <dbReference type="SAM" id="SignalP"/>
    </source>
</evidence>
<dbReference type="AlphaFoldDB" id="A0A1I2KKH2"/>
<dbReference type="InterPro" id="IPR000801">
    <property type="entry name" value="Esterase-like"/>
</dbReference>
<dbReference type="SUPFAM" id="SSF49344">
    <property type="entry name" value="CBD9-like"/>
    <property type="match status" value="1"/>
</dbReference>
<dbReference type="EMBL" id="FOOC01000021">
    <property type="protein sequence ID" value="SFF66750.1"/>
    <property type="molecule type" value="Genomic_DNA"/>
</dbReference>
<dbReference type="Gene3D" id="2.60.40.1190">
    <property type="match status" value="1"/>
</dbReference>
<proteinExistence type="predicted"/>
<sequence length="756" mass="81572">MNRPCRATAGTVLCALLFVGCGSSAPPASIEALQPPFGSSLYSGPEPRPGPPILYAPPPRAPQLENTGIWRAPPILISGASAYRDGEFLYQDFLFDDHGANAALENVVDLAAGLDAVADDVFSRRGGSYRYPLDPVYANNAADLVEFRVRALDTATAFRVTLNTLLDPDRVALTLALGDSAAPRALPRGANVVVPARWALTVFERQAELVDLDTGAVLANDLPVEVDLERAQIHWRVPRSVWDPGRERIAMALGVGLWNTTTKAYLLPGAVANETSPGGALGLSGPPAAFFNVAFRYDEPGTELLPTLFTDLVLNTAWWRNKRQGAALAAGDISEFRATVDFGRLRDGIDDDMPNQPGGTPTVGAINRIFASRFTHAPGVNPDNDCGTAEGCLGRFGGQLQPYALYVPDRAPPEGGFGFTLLLHSLAANYNQYHGTRHQRQLGERGRGYLVATPAGRGPDGWYVETAEADAFEVWNDVARHYPLNPDYAATTGVSMGGYGSYRLATRYPDLFARIHTIVGPPAVGIWVPPLQPSPGPQSNTFESLASLRHVPTLIWVATTDELVPYPGPLTLAQELDRLGYRYRFESYAPAEHLTFSFNDEYQPGADFLGDRAVVRNPAHISYVVNPRMDFADVGMIADHVYWLSALVTRDGEPGSIDAVSEGFGASDTQVLPTQFGAGLLTGGILSGIAYLSQSRDWGDASAATVADRLRLVLRNIASLTVHPERARLSCKAELEVDSDGPVEIRFAGCGRVERY</sequence>
<dbReference type="OrthoDB" id="9764953at2"/>